<dbReference type="PANTHER" id="PTHR11469:SF1">
    <property type="entry name" value="GLUCOSE-6-PHOSPHATE ISOMERASE"/>
    <property type="match status" value="1"/>
</dbReference>
<comment type="caution">
    <text evidence="9">The sequence shown here is derived from an EMBL/GenBank/DDBJ whole genome shotgun (WGS) entry which is preliminary data.</text>
</comment>
<dbReference type="STRING" id="1203554.HMPREF1476_02153"/>
<dbReference type="PATRIC" id="fig|1203554.3.peg.2235"/>
<evidence type="ECO:0000256" key="6">
    <source>
        <dbReference type="ARBA" id="ARBA00029321"/>
    </source>
</evidence>
<dbReference type="GO" id="GO:0048029">
    <property type="term" value="F:monosaccharide binding"/>
    <property type="evidence" value="ECO:0007669"/>
    <property type="project" value="TreeGrafter"/>
</dbReference>
<comment type="pathway">
    <text evidence="1 7 8">Carbohydrate degradation; glycolysis; D-glyceraldehyde 3-phosphate and glycerone phosphate from D-glucose: step 2/4.</text>
</comment>
<evidence type="ECO:0000256" key="2">
    <source>
        <dbReference type="ARBA" id="ARBA00006604"/>
    </source>
</evidence>
<dbReference type="InterPro" id="IPR046348">
    <property type="entry name" value="SIS_dom_sf"/>
</dbReference>
<dbReference type="RefSeq" id="WP_016475186.1">
    <property type="nucleotide sequence ID" value="NZ_KE150481.1"/>
</dbReference>
<dbReference type="PRINTS" id="PR00662">
    <property type="entry name" value="G6PISOMERASE"/>
</dbReference>
<evidence type="ECO:0000313" key="10">
    <source>
        <dbReference type="Proteomes" id="UP000014400"/>
    </source>
</evidence>
<dbReference type="GO" id="GO:0006094">
    <property type="term" value="P:gluconeogenesis"/>
    <property type="evidence" value="ECO:0007669"/>
    <property type="project" value="UniProtKB-UniRule"/>
</dbReference>
<dbReference type="InterPro" id="IPR018189">
    <property type="entry name" value="Phosphoglucose_isomerase_CS"/>
</dbReference>
<feature type="active site" evidence="7">
    <location>
        <position position="357"/>
    </location>
</feature>
<evidence type="ECO:0000313" key="9">
    <source>
        <dbReference type="EMBL" id="EPD97676.1"/>
    </source>
</evidence>
<evidence type="ECO:0000256" key="4">
    <source>
        <dbReference type="ARBA" id="ARBA00023152"/>
    </source>
</evidence>
<sequence length="481" mass="53029">MSSSPSIPFLRESAAGDASQAVACGIKLDLSRQRLTHGDLEGLFKFAAEKDLLGAHARMIRGECVNGSEGRPALHTSLRAFSLSAPRYAEVSQERRRLFDFAQRVRDGRWLGCRGDRIVDVINIGIGGSEMGPKAVWHALQTASPDIHLHFLASVDGVLLDRILAACNPRSTLVIVSSKSFSTRETQVNATAVDQWLLDNGIVGADRSRHMVVVSANPHAAEMMCLPLENQFAMWNWVGGRFSVWGGIGLPAIIALGPEAFQEFLQGANEMDRHSLEASIDQNLPALLALTAYWNSTVLKIPTHCLLPYDERLRVLVPWLQQLQMESLGKSHGINGERLKGRTGMLVWGSNGNEAQHSFYQWLRDGTGSTSIDLIWSEMPGHRYAEHYRVLLANARAQAEALVARDPKAPYFNAVSTIVLDAVTPRRLGAVMAMYEHKTTMLGTLYNINPFDQPGVELGKRLSKFAETGADPKKLLEEARE</sequence>
<dbReference type="GO" id="GO:0004347">
    <property type="term" value="F:glucose-6-phosphate isomerase activity"/>
    <property type="evidence" value="ECO:0007669"/>
    <property type="project" value="UniProtKB-UniRule"/>
</dbReference>
<accession>S3BAZ8</accession>
<dbReference type="PROSITE" id="PS00174">
    <property type="entry name" value="P_GLUCOSE_ISOMERASE_2"/>
    <property type="match status" value="1"/>
</dbReference>
<evidence type="ECO:0000256" key="7">
    <source>
        <dbReference type="HAMAP-Rule" id="MF_00473"/>
    </source>
</evidence>
<dbReference type="GO" id="GO:0051156">
    <property type="term" value="P:glucose 6-phosphate metabolic process"/>
    <property type="evidence" value="ECO:0007669"/>
    <property type="project" value="TreeGrafter"/>
</dbReference>
<dbReference type="SUPFAM" id="SSF53697">
    <property type="entry name" value="SIS domain"/>
    <property type="match status" value="1"/>
</dbReference>
<gene>
    <name evidence="7" type="primary">pgi</name>
    <name evidence="9" type="ORF">HMPREF1476_02153</name>
</gene>
<reference evidence="9 10" key="1">
    <citation type="submission" date="2013-04" db="EMBL/GenBank/DDBJ databases">
        <title>The Genome Sequence of Sutterella wadsworthensis HGA0223.</title>
        <authorList>
            <consortium name="The Broad Institute Genomics Platform"/>
            <person name="Earl A."/>
            <person name="Ward D."/>
            <person name="Feldgarden M."/>
            <person name="Gevers D."/>
            <person name="Schmidt T.M."/>
            <person name="Dover J."/>
            <person name="Dai D."/>
            <person name="Walker B."/>
            <person name="Young S."/>
            <person name="Zeng Q."/>
            <person name="Gargeya S."/>
            <person name="Fitzgerald M."/>
            <person name="Haas B."/>
            <person name="Abouelleil A."/>
            <person name="Allen A.W."/>
            <person name="Alvarado L."/>
            <person name="Arachchi H.M."/>
            <person name="Berlin A.M."/>
            <person name="Chapman S.B."/>
            <person name="Gainer-Dewar J."/>
            <person name="Goldberg J."/>
            <person name="Griggs A."/>
            <person name="Gujja S."/>
            <person name="Hansen M."/>
            <person name="Howarth C."/>
            <person name="Imamovic A."/>
            <person name="Ireland A."/>
            <person name="Larimer J."/>
            <person name="McCowan C."/>
            <person name="Murphy C."/>
            <person name="Pearson M."/>
            <person name="Poon T.W."/>
            <person name="Priest M."/>
            <person name="Roberts A."/>
            <person name="Saif S."/>
            <person name="Shea T."/>
            <person name="Sisk P."/>
            <person name="Sykes S."/>
            <person name="Wortman J."/>
            <person name="Nusbaum C."/>
            <person name="Birren B."/>
        </authorList>
    </citation>
    <scope>NUCLEOTIDE SEQUENCE [LARGE SCALE GENOMIC DNA]</scope>
    <source>
        <strain evidence="9 10">HGA0223</strain>
    </source>
</reference>
<name>S3BAZ8_9BURK</name>
<comment type="function">
    <text evidence="7">Catalyzes the reversible isomerization of glucose-6-phosphate to fructose-6-phosphate.</text>
</comment>
<dbReference type="PANTHER" id="PTHR11469">
    <property type="entry name" value="GLUCOSE-6-PHOSPHATE ISOMERASE"/>
    <property type="match status" value="1"/>
</dbReference>
<organism evidence="9 10">
    <name type="scientific">Sutterella wadsworthensis HGA0223</name>
    <dbReference type="NCBI Taxonomy" id="1203554"/>
    <lineage>
        <taxon>Bacteria</taxon>
        <taxon>Pseudomonadati</taxon>
        <taxon>Pseudomonadota</taxon>
        <taxon>Betaproteobacteria</taxon>
        <taxon>Burkholderiales</taxon>
        <taxon>Sutterellaceae</taxon>
        <taxon>Sutterella</taxon>
    </lineage>
</organism>
<comment type="catalytic activity">
    <reaction evidence="6 7 8">
        <text>alpha-D-glucose 6-phosphate = beta-D-fructose 6-phosphate</text>
        <dbReference type="Rhea" id="RHEA:11816"/>
        <dbReference type="ChEBI" id="CHEBI:57634"/>
        <dbReference type="ChEBI" id="CHEBI:58225"/>
        <dbReference type="EC" id="5.3.1.9"/>
    </reaction>
</comment>
<keyword evidence="3 7" id="KW-0312">Gluconeogenesis</keyword>
<dbReference type="EMBL" id="ATCF01000034">
    <property type="protein sequence ID" value="EPD97676.1"/>
    <property type="molecule type" value="Genomic_DNA"/>
</dbReference>
<dbReference type="eggNOG" id="COG0166">
    <property type="taxonomic scope" value="Bacteria"/>
</dbReference>
<evidence type="ECO:0000256" key="5">
    <source>
        <dbReference type="ARBA" id="ARBA00023235"/>
    </source>
</evidence>
<dbReference type="Gene3D" id="3.40.50.10490">
    <property type="entry name" value="Glucose-6-phosphate isomerase like protein, domain 1"/>
    <property type="match status" value="2"/>
</dbReference>
<evidence type="ECO:0000256" key="3">
    <source>
        <dbReference type="ARBA" id="ARBA00022432"/>
    </source>
</evidence>
<keyword evidence="7" id="KW-0963">Cytoplasm</keyword>
<dbReference type="Pfam" id="PF00342">
    <property type="entry name" value="PGI"/>
    <property type="match status" value="2"/>
</dbReference>
<comment type="similarity">
    <text evidence="2 7 8">Belongs to the GPI family.</text>
</comment>
<dbReference type="GeneID" id="64062474"/>
<dbReference type="PROSITE" id="PS51463">
    <property type="entry name" value="P_GLUCOSE_ISOMERASE_3"/>
    <property type="match status" value="1"/>
</dbReference>
<dbReference type="HAMAP" id="MF_00473">
    <property type="entry name" value="G6P_isomerase"/>
    <property type="match status" value="1"/>
</dbReference>
<keyword evidence="10" id="KW-1185">Reference proteome</keyword>
<keyword evidence="4 7" id="KW-0324">Glycolysis</keyword>
<dbReference type="InterPro" id="IPR035476">
    <property type="entry name" value="SIS_PGI_1"/>
</dbReference>
<dbReference type="CDD" id="cd05016">
    <property type="entry name" value="SIS_PGI_2"/>
    <property type="match status" value="1"/>
</dbReference>
<dbReference type="AlphaFoldDB" id="S3BAZ8"/>
<dbReference type="InterPro" id="IPR035482">
    <property type="entry name" value="SIS_PGI_2"/>
</dbReference>
<dbReference type="EC" id="5.3.1.9" evidence="7"/>
<dbReference type="HOGENOM" id="CLU_017947_3_1_4"/>
<comment type="pathway">
    <text evidence="7">Carbohydrate biosynthesis; gluconeogenesis.</text>
</comment>
<dbReference type="InterPro" id="IPR001672">
    <property type="entry name" value="G6P_Isomerase"/>
</dbReference>
<dbReference type="CDD" id="cd05015">
    <property type="entry name" value="SIS_PGI_1"/>
    <property type="match status" value="1"/>
</dbReference>
<dbReference type="GO" id="GO:0005829">
    <property type="term" value="C:cytosol"/>
    <property type="evidence" value="ECO:0007669"/>
    <property type="project" value="TreeGrafter"/>
</dbReference>
<dbReference type="GO" id="GO:0097367">
    <property type="term" value="F:carbohydrate derivative binding"/>
    <property type="evidence" value="ECO:0007669"/>
    <property type="project" value="InterPro"/>
</dbReference>
<dbReference type="UniPathway" id="UPA00109">
    <property type="reaction ID" value="UER00181"/>
</dbReference>
<comment type="subcellular location">
    <subcellularLocation>
        <location evidence="7">Cytoplasm</location>
    </subcellularLocation>
</comment>
<keyword evidence="5 7" id="KW-0413">Isomerase</keyword>
<evidence type="ECO:0000256" key="8">
    <source>
        <dbReference type="RuleBase" id="RU000612"/>
    </source>
</evidence>
<dbReference type="UniPathway" id="UPA00138"/>
<dbReference type="GO" id="GO:0006096">
    <property type="term" value="P:glycolytic process"/>
    <property type="evidence" value="ECO:0007669"/>
    <property type="project" value="UniProtKB-UniRule"/>
</dbReference>
<evidence type="ECO:0000256" key="1">
    <source>
        <dbReference type="ARBA" id="ARBA00004926"/>
    </source>
</evidence>
<dbReference type="Proteomes" id="UP000014400">
    <property type="component" value="Unassembled WGS sequence"/>
</dbReference>
<feature type="active site" description="Proton donor" evidence="7">
    <location>
        <position position="326"/>
    </location>
</feature>
<protein>
    <recommendedName>
        <fullName evidence="7">Glucose-6-phosphate isomerase</fullName>
        <shortName evidence="7">GPI</shortName>
        <ecNumber evidence="7">5.3.1.9</ecNumber>
    </recommendedName>
    <alternativeName>
        <fullName evidence="7">Phosphoglucose isomerase</fullName>
        <shortName evidence="7">PGI</shortName>
    </alternativeName>
    <alternativeName>
        <fullName evidence="7">Phosphohexose isomerase</fullName>
        <shortName evidence="7">PHI</shortName>
    </alternativeName>
</protein>
<proteinExistence type="inferred from homology"/>
<feature type="active site" evidence="7">
    <location>
        <position position="460"/>
    </location>
</feature>